<evidence type="ECO:0000313" key="4">
    <source>
        <dbReference type="WBParaSite" id="PDA_v2.g10640.t1"/>
    </source>
</evidence>
<feature type="domain" description="C-type lectin" evidence="2">
    <location>
        <begin position="39"/>
        <end position="151"/>
    </location>
</feature>
<dbReference type="CDD" id="cd00037">
    <property type="entry name" value="CLECT"/>
    <property type="match status" value="1"/>
</dbReference>
<feature type="region of interest" description="Disordered" evidence="1">
    <location>
        <begin position="179"/>
        <end position="224"/>
    </location>
</feature>
<dbReference type="WBParaSite" id="PDA_v2.g10640.t1">
    <property type="protein sequence ID" value="PDA_v2.g10640.t1"/>
    <property type="gene ID" value="PDA_v2.g10640"/>
</dbReference>
<evidence type="ECO:0000256" key="1">
    <source>
        <dbReference type="SAM" id="MobiDB-lite"/>
    </source>
</evidence>
<proteinExistence type="predicted"/>
<dbReference type="InterPro" id="IPR016186">
    <property type="entry name" value="C-type_lectin-like/link_sf"/>
</dbReference>
<dbReference type="InterPro" id="IPR016187">
    <property type="entry name" value="CTDL_fold"/>
</dbReference>
<dbReference type="PROSITE" id="PS50041">
    <property type="entry name" value="C_TYPE_LECTIN_2"/>
    <property type="match status" value="1"/>
</dbReference>
<protein>
    <submittedName>
        <fullName evidence="4">C-type lectin domain-containing protein</fullName>
    </submittedName>
</protein>
<sequence>MGRFFWMCKRERGKGRREEQLCSEVVRRDCPRGWIKYDRAKSCFLVHDARLKWNDAERNCQRHGGHLASVSDEYENIFLFDLAKKANLTVPTVWLGKIIKLSKNGAYEWNDGTIGRYGAGFRGEPPSGNNICLTMWADYEKPDGSWNEWDCGYPSGYASICKKSFRRGTPPQQVVAAPASAAVNNNNGQSTEARNGSDKTLSGTLASASASNGAAAEPTPPQHASKRCCVSCPNKCGTNERCIPDDLNCLIKSCNNTAPGWCLPVPNRF</sequence>
<organism evidence="3 4">
    <name type="scientific">Panagrolaimus davidi</name>
    <dbReference type="NCBI Taxonomy" id="227884"/>
    <lineage>
        <taxon>Eukaryota</taxon>
        <taxon>Metazoa</taxon>
        <taxon>Ecdysozoa</taxon>
        <taxon>Nematoda</taxon>
        <taxon>Chromadorea</taxon>
        <taxon>Rhabditida</taxon>
        <taxon>Tylenchina</taxon>
        <taxon>Panagrolaimomorpha</taxon>
        <taxon>Panagrolaimoidea</taxon>
        <taxon>Panagrolaimidae</taxon>
        <taxon>Panagrolaimus</taxon>
    </lineage>
</organism>
<dbReference type="AlphaFoldDB" id="A0A914P0E4"/>
<dbReference type="InterPro" id="IPR050111">
    <property type="entry name" value="C-type_lectin/snaclec_domain"/>
</dbReference>
<dbReference type="PANTHER" id="PTHR22803">
    <property type="entry name" value="MANNOSE, PHOSPHOLIPASE, LECTIN RECEPTOR RELATED"/>
    <property type="match status" value="1"/>
</dbReference>
<dbReference type="Pfam" id="PF00059">
    <property type="entry name" value="Lectin_C"/>
    <property type="match status" value="1"/>
</dbReference>
<dbReference type="InterPro" id="IPR001304">
    <property type="entry name" value="C-type_lectin-like"/>
</dbReference>
<dbReference type="SUPFAM" id="SSF56436">
    <property type="entry name" value="C-type lectin-like"/>
    <property type="match status" value="1"/>
</dbReference>
<feature type="compositionally biased region" description="Low complexity" evidence="1">
    <location>
        <begin position="200"/>
        <end position="216"/>
    </location>
</feature>
<dbReference type="Gene3D" id="3.10.100.10">
    <property type="entry name" value="Mannose-Binding Protein A, subunit A"/>
    <property type="match status" value="1"/>
</dbReference>
<evidence type="ECO:0000313" key="3">
    <source>
        <dbReference type="Proteomes" id="UP000887578"/>
    </source>
</evidence>
<dbReference type="Proteomes" id="UP000887578">
    <property type="component" value="Unplaced"/>
</dbReference>
<accession>A0A914P0E4</accession>
<evidence type="ECO:0000259" key="2">
    <source>
        <dbReference type="PROSITE" id="PS50041"/>
    </source>
</evidence>
<keyword evidence="3" id="KW-1185">Reference proteome</keyword>
<dbReference type="SMART" id="SM00034">
    <property type="entry name" value="CLECT"/>
    <property type="match status" value="1"/>
</dbReference>
<reference evidence="4" key="1">
    <citation type="submission" date="2022-11" db="UniProtKB">
        <authorList>
            <consortium name="WormBaseParasite"/>
        </authorList>
    </citation>
    <scope>IDENTIFICATION</scope>
</reference>
<name>A0A914P0E4_9BILA</name>